<dbReference type="AlphaFoldDB" id="A0A612H4P6"/>
<dbReference type="GO" id="GO:0051908">
    <property type="term" value="F:double-stranded DNA 5'-3' DNA exonuclease activity"/>
    <property type="evidence" value="ECO:0007669"/>
    <property type="project" value="InterPro"/>
</dbReference>
<organism evidence="2">
    <name type="scientific">Salmonella enterica I</name>
    <dbReference type="NCBI Taxonomy" id="59201"/>
    <lineage>
        <taxon>Bacteria</taxon>
        <taxon>Pseudomonadati</taxon>
        <taxon>Pseudomonadota</taxon>
        <taxon>Gammaproteobacteria</taxon>
        <taxon>Enterobacterales</taxon>
        <taxon>Enterobacteriaceae</taxon>
        <taxon>Salmonella</taxon>
    </lineage>
</organism>
<feature type="compositionally biased region" description="Basic and acidic residues" evidence="1">
    <location>
        <begin position="112"/>
        <end position="122"/>
    </location>
</feature>
<reference evidence="2" key="1">
    <citation type="submission" date="2019-09" db="EMBL/GenBank/DDBJ databases">
        <authorList>
            <consortium name="GenomeTrakr network: Whole genome sequencing for foodborne pathogen traceback"/>
        </authorList>
    </citation>
    <scope>NUCLEOTIDE SEQUENCE</scope>
    <source>
        <strain evidence="2">AUSMDU00020873</strain>
    </source>
</reference>
<dbReference type="Pfam" id="PF06630">
    <property type="entry name" value="Exonuc_VIII"/>
    <property type="match status" value="1"/>
</dbReference>
<comment type="caution">
    <text evidence="2">The sequence shown here is derived from an EMBL/GenBank/DDBJ whole genome shotgun (WGS) entry which is preliminary data.</text>
</comment>
<accession>A0A612H4P6</accession>
<sequence length="1026" mass="115137">MSDKKEDFALYCPVKNEEARKRLGIKAGFFWVTVKKLSVAVSRCIAAMDDKGYDEDDFKKPVRVNFPVVNDLPPEGVFDTEFCNRYEKGGEDGITMTLIPGMVPADQFHEKTAETPHTRTSDNIDTETGDNVAGNTDALPAYAYNVNGELMSDVEKEMSQPVSGLALPLRYLAQCATDSVQHQITPERLRELHSLEMDPDSHTGSILLAIQNHKAQLEKLDTKNLHSLASYIGKVFPKDKQPQLNDLINFIDAVVSTEHIDRGLLVKEWQKGNRVSCIIKPTANDAPEPQETKVVEAVESARPCRSEKPTFRTINYELACGFYEDLDLNNLRPAMDFAKRIIAEDREDWKRMSATVGIIPDIKGYDRQTIIDLVRKAPKAVHNGNPDLRRTWCESFLAVHGVRDPDWYEYTPDNAPTTHEENAARISQAGKCLHDIEAGRFQCDEEKPQPADELADEPAAPETVEQDTTEHHPDPQPLENEPPVSQTEAGYQKIRAELHEARKNIPPKNPVDVGKQLAAARGEYVEGISDPNDPKWVKTETSPRTNKPELVTKVADGIFDVTALLQGSSIHGEKQEVETAVSEPKMPETKPVPQYTWPEYFEPGRYEGVPNDIYHAANGISSTMVKDARVSLMYYEGRHVSKTIKKERSKVLDMGNLVHALALQPEILDEEFSIEPEIPEGALTTTATIRAVIDEYNASLTPQLSSDEIKVLLEEYNSSLPQPVPLGDDVAQTGENYMSIPPEFQRVEEGQKVTAAKMKACIKEYNATLPTQMKTSGSRDALLEQLAIINPDLVAQEAQKPQPLKVSGTKTDLIQAVKSVKPDAVFADELLDAWRENPDGKVLVTRQQYETALAIQSALYDHPEAGKLLQNPTRAVEVSYFGIDDDTGLEIRVRPDVELEYEGLRIGFDLKTISMWDVKEDALKSRLHREITMRDYHLSAGMYCNVADLDKFAWIFVNKDEGYHWVAVVWASDSLLELGKLEYHQTILAIANAMDTGEWPAPITEDYKDELNDYDMRRLNALREMA</sequence>
<gene>
    <name evidence="2" type="ORF">F3Q63_07295</name>
</gene>
<dbReference type="InterPro" id="IPR010584">
    <property type="entry name" value="ExoDNase_VIII"/>
</dbReference>
<evidence type="ECO:0000256" key="1">
    <source>
        <dbReference type="SAM" id="MobiDB-lite"/>
    </source>
</evidence>
<feature type="region of interest" description="Disordered" evidence="1">
    <location>
        <begin position="445"/>
        <end position="489"/>
    </location>
</feature>
<feature type="region of interest" description="Disordered" evidence="1">
    <location>
        <begin position="112"/>
        <end position="135"/>
    </location>
</feature>
<dbReference type="InterPro" id="IPR011604">
    <property type="entry name" value="PDDEXK-like_dom_sf"/>
</dbReference>
<proteinExistence type="predicted"/>
<protein>
    <submittedName>
        <fullName evidence="2">DNA breaking-rejoining protein</fullName>
    </submittedName>
</protein>
<dbReference type="Gene3D" id="3.90.320.10">
    <property type="match status" value="1"/>
</dbReference>
<name>A0A612H4P6_SALET</name>
<evidence type="ECO:0000313" key="2">
    <source>
        <dbReference type="EMBL" id="ECW0107012.1"/>
    </source>
</evidence>
<dbReference type="EMBL" id="AAKVAS010000005">
    <property type="protein sequence ID" value="ECW0107012.1"/>
    <property type="molecule type" value="Genomic_DNA"/>
</dbReference>